<keyword evidence="2" id="KW-1185">Reference proteome</keyword>
<dbReference type="AlphaFoldDB" id="A0A5B7I4B4"/>
<dbReference type="EMBL" id="VSRR010043920">
    <property type="protein sequence ID" value="MPC76669.1"/>
    <property type="molecule type" value="Genomic_DNA"/>
</dbReference>
<sequence length="136" mass="15383">MEGHFRHLQPLPRLNYCYPLYRDLFIRTCFQAVIFRAGFSTPHLGSPGQVVIMQVCEGRHLSGGTSPRALCEGTRCPGNTTKATRKTCFKLKIIPLWSVITPLQSATTFIWRHCACHISRHISCLARQACVFKSSF</sequence>
<reference evidence="1 2" key="1">
    <citation type="submission" date="2019-05" db="EMBL/GenBank/DDBJ databases">
        <title>Another draft genome of Portunus trituberculatus and its Hox gene families provides insights of decapod evolution.</title>
        <authorList>
            <person name="Jeong J.-H."/>
            <person name="Song I."/>
            <person name="Kim S."/>
            <person name="Choi T."/>
            <person name="Kim D."/>
            <person name="Ryu S."/>
            <person name="Kim W."/>
        </authorList>
    </citation>
    <scope>NUCLEOTIDE SEQUENCE [LARGE SCALE GENOMIC DNA]</scope>
    <source>
        <tissue evidence="1">Muscle</tissue>
    </source>
</reference>
<organism evidence="1 2">
    <name type="scientific">Portunus trituberculatus</name>
    <name type="common">Swimming crab</name>
    <name type="synonym">Neptunus trituberculatus</name>
    <dbReference type="NCBI Taxonomy" id="210409"/>
    <lineage>
        <taxon>Eukaryota</taxon>
        <taxon>Metazoa</taxon>
        <taxon>Ecdysozoa</taxon>
        <taxon>Arthropoda</taxon>
        <taxon>Crustacea</taxon>
        <taxon>Multicrustacea</taxon>
        <taxon>Malacostraca</taxon>
        <taxon>Eumalacostraca</taxon>
        <taxon>Eucarida</taxon>
        <taxon>Decapoda</taxon>
        <taxon>Pleocyemata</taxon>
        <taxon>Brachyura</taxon>
        <taxon>Eubrachyura</taxon>
        <taxon>Portunoidea</taxon>
        <taxon>Portunidae</taxon>
        <taxon>Portuninae</taxon>
        <taxon>Portunus</taxon>
    </lineage>
</organism>
<name>A0A5B7I4B4_PORTR</name>
<comment type="caution">
    <text evidence="1">The sequence shown here is derived from an EMBL/GenBank/DDBJ whole genome shotgun (WGS) entry which is preliminary data.</text>
</comment>
<proteinExistence type="predicted"/>
<evidence type="ECO:0000313" key="2">
    <source>
        <dbReference type="Proteomes" id="UP000324222"/>
    </source>
</evidence>
<gene>
    <name evidence="1" type="ORF">E2C01_071093</name>
</gene>
<accession>A0A5B7I4B4</accession>
<dbReference type="Proteomes" id="UP000324222">
    <property type="component" value="Unassembled WGS sequence"/>
</dbReference>
<protein>
    <submittedName>
        <fullName evidence="1">Uncharacterized protein</fullName>
    </submittedName>
</protein>
<evidence type="ECO:0000313" key="1">
    <source>
        <dbReference type="EMBL" id="MPC76669.1"/>
    </source>
</evidence>